<dbReference type="Gene3D" id="3.10.180.10">
    <property type="entry name" value="2,3-Dihydroxybiphenyl 1,2-Dioxygenase, domain 1"/>
    <property type="match status" value="1"/>
</dbReference>
<dbReference type="InterPro" id="IPR051785">
    <property type="entry name" value="MMCE/EMCE_epimerase"/>
</dbReference>
<dbReference type="GO" id="GO:0046872">
    <property type="term" value="F:metal ion binding"/>
    <property type="evidence" value="ECO:0007669"/>
    <property type="project" value="UniProtKB-KW"/>
</dbReference>
<dbReference type="PANTHER" id="PTHR43048:SF3">
    <property type="entry name" value="METHYLMALONYL-COA EPIMERASE, MITOCHONDRIAL"/>
    <property type="match status" value="1"/>
</dbReference>
<evidence type="ECO:0000259" key="2">
    <source>
        <dbReference type="PROSITE" id="PS51819"/>
    </source>
</evidence>
<keyword evidence="4" id="KW-1185">Reference proteome</keyword>
<dbReference type="SUPFAM" id="SSF54593">
    <property type="entry name" value="Glyoxalase/Bleomycin resistance protein/Dihydroxybiphenyl dioxygenase"/>
    <property type="match status" value="1"/>
</dbReference>
<evidence type="ECO:0000313" key="3">
    <source>
        <dbReference type="EMBL" id="QTZ90261.1"/>
    </source>
</evidence>
<sequence length="236" mass="26228">MNASEPQDLHSQRSPASPSDIFDRLDRILLAELNAAGQLDWSRAWSRISGACLFRTEPHGRLNASGPSRLPLIFRRIGVIAMPMPAHPPKNPSSPFSSFSGHHVGIRVPDYDAAKAWYTEKLDFRVLQEWPYGELKLAYLCPPNDDNFHVELLAGPVPFPNEVLDDLGVSLQHGGYQHICLHVDDVDAARAELASRGVDLVGEPFEIEDISRRLAFFRDPWGNMIELSQKLPGAGS</sequence>
<gene>
    <name evidence="3" type="ORF">SU9_001335</name>
</gene>
<dbReference type="RefSeq" id="WP_208859240.1">
    <property type="nucleotide sequence ID" value="NZ_CP072931.1"/>
</dbReference>
<dbReference type="Proteomes" id="UP000009036">
    <property type="component" value="Chromosome"/>
</dbReference>
<dbReference type="InterPro" id="IPR004360">
    <property type="entry name" value="Glyas_Fos-R_dOase_dom"/>
</dbReference>
<dbReference type="InterPro" id="IPR029068">
    <property type="entry name" value="Glyas_Bleomycin-R_OHBP_Dase"/>
</dbReference>
<dbReference type="PROSITE" id="PS51819">
    <property type="entry name" value="VOC"/>
    <property type="match status" value="1"/>
</dbReference>
<dbReference type="EMBL" id="CP072931">
    <property type="protein sequence ID" value="QTZ90261.1"/>
    <property type="molecule type" value="Genomic_DNA"/>
</dbReference>
<dbReference type="PANTHER" id="PTHR43048">
    <property type="entry name" value="METHYLMALONYL-COA EPIMERASE"/>
    <property type="match status" value="1"/>
</dbReference>
<evidence type="ECO:0000256" key="1">
    <source>
        <dbReference type="ARBA" id="ARBA00022723"/>
    </source>
</evidence>
<evidence type="ECO:0000313" key="4">
    <source>
        <dbReference type="Proteomes" id="UP000009036"/>
    </source>
</evidence>
<reference evidence="3" key="2">
    <citation type="submission" date="2021-04" db="EMBL/GenBank/DDBJ databases">
        <authorList>
            <person name="Wen M.-L."/>
            <person name="Han X.-L."/>
            <person name="Xiong J."/>
        </authorList>
    </citation>
    <scope>NUCLEOTIDE SEQUENCE</scope>
    <source>
        <strain evidence="3">AGR0001</strain>
    </source>
</reference>
<accession>A0A8B1NRF7</accession>
<feature type="domain" description="VOC" evidence="2">
    <location>
        <begin position="100"/>
        <end position="230"/>
    </location>
</feature>
<dbReference type="InterPro" id="IPR037523">
    <property type="entry name" value="VOC_core"/>
</dbReference>
<protein>
    <submittedName>
        <fullName evidence="3">VOC family protein</fullName>
    </submittedName>
</protein>
<reference evidence="3" key="1">
    <citation type="journal article" date="2012" name="J. Bacteriol.">
        <title>Genome Sequence of Streptomyces auratus Strain AGR0001, a Phoslactomycin-Producing Actinomycete.</title>
        <authorList>
            <person name="Han X."/>
            <person name="Li M."/>
            <person name="Ding Z."/>
            <person name="Zhao J."/>
            <person name="Ji K."/>
            <person name="Wen M."/>
            <person name="Lu T."/>
        </authorList>
    </citation>
    <scope>NUCLEOTIDE SEQUENCE</scope>
    <source>
        <strain evidence="3">AGR0001</strain>
    </source>
</reference>
<dbReference type="KEGG" id="sauh:SU9_001335"/>
<name>A0A8B1NRF7_9ACTN</name>
<organism evidence="3 4">
    <name type="scientific">Streptomyces auratus AGR0001</name>
    <dbReference type="NCBI Taxonomy" id="1160718"/>
    <lineage>
        <taxon>Bacteria</taxon>
        <taxon>Bacillati</taxon>
        <taxon>Actinomycetota</taxon>
        <taxon>Actinomycetes</taxon>
        <taxon>Kitasatosporales</taxon>
        <taxon>Streptomycetaceae</taxon>
        <taxon>Streptomyces</taxon>
    </lineage>
</organism>
<dbReference type="GO" id="GO:0004493">
    <property type="term" value="F:methylmalonyl-CoA epimerase activity"/>
    <property type="evidence" value="ECO:0007669"/>
    <property type="project" value="TreeGrafter"/>
</dbReference>
<dbReference type="GO" id="GO:0046491">
    <property type="term" value="P:L-methylmalonyl-CoA metabolic process"/>
    <property type="evidence" value="ECO:0007669"/>
    <property type="project" value="TreeGrafter"/>
</dbReference>
<keyword evidence="1" id="KW-0479">Metal-binding</keyword>
<proteinExistence type="predicted"/>
<dbReference type="AlphaFoldDB" id="A0A8B1NRF7"/>
<dbReference type="Pfam" id="PF00903">
    <property type="entry name" value="Glyoxalase"/>
    <property type="match status" value="1"/>
</dbReference>